<evidence type="ECO:0000313" key="1">
    <source>
        <dbReference type="EMBL" id="KAB0389591.1"/>
    </source>
</evidence>
<reference evidence="1 2" key="1">
    <citation type="journal article" date="2019" name="PLoS ONE">
        <title>Genomic analyses reveal an absence of contemporary introgressive admixture between fin whales and blue whales, despite known hybrids.</title>
        <authorList>
            <person name="Westbury M.V."/>
            <person name="Petersen B."/>
            <person name="Lorenzen E.D."/>
        </authorList>
    </citation>
    <scope>NUCLEOTIDE SEQUENCE [LARGE SCALE GENOMIC DNA]</scope>
    <source>
        <strain evidence="1">FinWhale-01</strain>
    </source>
</reference>
<gene>
    <name evidence="1" type="ORF">E2I00_011360</name>
</gene>
<sequence length="99" mass="11807">MNLEAHLKECEHIKYPHSKYWHTFNGNQDMYETHLGTCHFKSLKEFLQAREKCFHEIHVVLAWKVQENHSLSSMLGKVSENTDKLMKSLELKFDVMDKK</sequence>
<dbReference type="Proteomes" id="UP000437017">
    <property type="component" value="Unassembled WGS sequence"/>
</dbReference>
<dbReference type="OrthoDB" id="674604at2759"/>
<accession>A0A643BNP2</accession>
<evidence type="ECO:0000313" key="2">
    <source>
        <dbReference type="Proteomes" id="UP000437017"/>
    </source>
</evidence>
<proteinExistence type="predicted"/>
<name>A0A643BNP2_BALPH</name>
<protein>
    <submittedName>
        <fullName evidence="1">Uncharacterized protein</fullName>
    </submittedName>
</protein>
<dbReference type="EMBL" id="SGJD01006916">
    <property type="protein sequence ID" value="KAB0389591.1"/>
    <property type="molecule type" value="Genomic_DNA"/>
</dbReference>
<keyword evidence="2" id="KW-1185">Reference proteome</keyword>
<dbReference type="AlphaFoldDB" id="A0A643BNP2"/>
<comment type="caution">
    <text evidence="1">The sequence shown here is derived from an EMBL/GenBank/DDBJ whole genome shotgun (WGS) entry which is preliminary data.</text>
</comment>
<organism evidence="1 2">
    <name type="scientific">Balaenoptera physalus</name>
    <name type="common">Fin whale</name>
    <name type="synonym">Balaena physalus</name>
    <dbReference type="NCBI Taxonomy" id="9770"/>
    <lineage>
        <taxon>Eukaryota</taxon>
        <taxon>Metazoa</taxon>
        <taxon>Chordata</taxon>
        <taxon>Craniata</taxon>
        <taxon>Vertebrata</taxon>
        <taxon>Euteleostomi</taxon>
        <taxon>Mammalia</taxon>
        <taxon>Eutheria</taxon>
        <taxon>Laurasiatheria</taxon>
        <taxon>Artiodactyla</taxon>
        <taxon>Whippomorpha</taxon>
        <taxon>Cetacea</taxon>
        <taxon>Mysticeti</taxon>
        <taxon>Balaenopteridae</taxon>
        <taxon>Balaenoptera</taxon>
    </lineage>
</organism>